<dbReference type="GO" id="GO:0008017">
    <property type="term" value="F:microtubule binding"/>
    <property type="evidence" value="ECO:0007669"/>
    <property type="project" value="TreeGrafter"/>
</dbReference>
<dbReference type="InterPro" id="IPR003130">
    <property type="entry name" value="GED"/>
</dbReference>
<dbReference type="InterPro" id="IPR030381">
    <property type="entry name" value="G_DYNAMIN_dom"/>
</dbReference>
<dbReference type="InterPro" id="IPR027417">
    <property type="entry name" value="P-loop_NTPase"/>
</dbReference>
<dbReference type="EMBL" id="KN834786">
    <property type="protein sequence ID" value="KIK58161.1"/>
    <property type="molecule type" value="Genomic_DNA"/>
</dbReference>
<dbReference type="GO" id="GO:0005874">
    <property type="term" value="C:microtubule"/>
    <property type="evidence" value="ECO:0007669"/>
    <property type="project" value="TreeGrafter"/>
</dbReference>
<dbReference type="HOGENOM" id="CLU_008964_4_1_1"/>
<evidence type="ECO:0000256" key="3">
    <source>
        <dbReference type="SAM" id="MobiDB-lite"/>
    </source>
</evidence>
<feature type="region of interest" description="Disordered" evidence="3">
    <location>
        <begin position="670"/>
        <end position="699"/>
    </location>
</feature>
<dbReference type="GO" id="GO:0003924">
    <property type="term" value="F:GTPase activity"/>
    <property type="evidence" value="ECO:0007669"/>
    <property type="project" value="InterPro"/>
</dbReference>
<evidence type="ECO:0000313" key="6">
    <source>
        <dbReference type="EMBL" id="KIK58161.1"/>
    </source>
</evidence>
<dbReference type="GO" id="GO:0016020">
    <property type="term" value="C:membrane"/>
    <property type="evidence" value="ECO:0007669"/>
    <property type="project" value="TreeGrafter"/>
</dbReference>
<sequence length="849" mass="95433">MNSFFDINATEYASRKKELLLLVTRLRAVGAQSEIDLPQIVVIGNQSAGKSSLVEAISGITVPRDPQTCTQCPFECRLSSSHNSWSCRISIRTEFNSTGKRLAAVSERRFGECITDKSQVKLFLRRAQFAVLNPDTSWNKILSASAEDLRTWSAQSTSSPSFSRNVICVDVEGPDLTELSFVDLPGLIHNAEPESVQLTEDMVTSYISTKCIILVAVPMTDDIENQKAFRLARQEDPDGHRTIGVLTKPDMITNGSKKVLQNWLDVIEGRQHRLAHGYFCTRQPDDDERATHLTRESQREREETFFTITMPWCQSNARERLGTQNLVNALSYFLMDTIQSSLPQIIKETEEQLELCQKELARIAAPLKEEPTTFLLSQIARFCSDFQVAVQGSIEVPLIQSHRAIYKTFKYDIQQTAPKFIPITDDEEAGPCMNADEEDEEEPGTFRATRLSMNLSDVREHIARSVTRELPDNVPFSATVALIRDFQISWPQYIDKCFEAVRAATLAALQDKANHVFGRSGALQIHLRSLISKIVENHQTACTSILSKIVEIELIPFTQNTDYLQSNTERWLAKYKSTRSARNAADATTNDTGNRAPPKLVGLRFPASDFKSTKYHSNLLASLPDGHYPIFKPISDGPSSETTMCCISASVDSPFSKFSLEEIRFRAYSAGRPHQPGIPSQPTAAPLGNDHERSTRFAGSFGTHNPNSFATEDNDLFRTILDKLAEAGLPVSSKEELLSKLKPSKDEYETELKLMAEVSSYAEIAHQRIIDYVPSFIDLMFVRAIAQELQMFLVSKLELDTPKGRELCARLLEEDPNIVIQRNEVLSRKGVLKNVRRKLTMFSMHRTIS</sequence>
<name>A0A0D0BS70_9AGAR</name>
<keyword evidence="7" id="KW-1185">Reference proteome</keyword>
<reference evidence="6 7" key="1">
    <citation type="submission" date="2014-04" db="EMBL/GenBank/DDBJ databases">
        <title>Evolutionary Origins and Diversification of the Mycorrhizal Mutualists.</title>
        <authorList>
            <consortium name="DOE Joint Genome Institute"/>
            <consortium name="Mycorrhizal Genomics Consortium"/>
            <person name="Kohler A."/>
            <person name="Kuo A."/>
            <person name="Nagy L.G."/>
            <person name="Floudas D."/>
            <person name="Copeland A."/>
            <person name="Barry K.W."/>
            <person name="Cichocki N."/>
            <person name="Veneault-Fourrey C."/>
            <person name="LaButti K."/>
            <person name="Lindquist E.A."/>
            <person name="Lipzen A."/>
            <person name="Lundell T."/>
            <person name="Morin E."/>
            <person name="Murat C."/>
            <person name="Riley R."/>
            <person name="Ohm R."/>
            <person name="Sun H."/>
            <person name="Tunlid A."/>
            <person name="Henrissat B."/>
            <person name="Grigoriev I.V."/>
            <person name="Hibbett D.S."/>
            <person name="Martin F."/>
        </authorList>
    </citation>
    <scope>NUCLEOTIDE SEQUENCE [LARGE SCALE GENOMIC DNA]</scope>
    <source>
        <strain evidence="6 7">FD-317 M1</strain>
    </source>
</reference>
<keyword evidence="1" id="KW-0547">Nucleotide-binding</keyword>
<evidence type="ECO:0000259" key="5">
    <source>
        <dbReference type="PROSITE" id="PS51718"/>
    </source>
</evidence>
<dbReference type="PROSITE" id="PS51388">
    <property type="entry name" value="GED"/>
    <property type="match status" value="1"/>
</dbReference>
<accession>A0A0D0BS70</accession>
<dbReference type="InterPro" id="IPR022812">
    <property type="entry name" value="Dynamin"/>
</dbReference>
<dbReference type="PANTHER" id="PTHR11566">
    <property type="entry name" value="DYNAMIN"/>
    <property type="match status" value="1"/>
</dbReference>
<keyword evidence="2" id="KW-0342">GTP-binding</keyword>
<dbReference type="InterPro" id="IPR001401">
    <property type="entry name" value="Dynamin_GTPase"/>
</dbReference>
<dbReference type="PANTHER" id="PTHR11566:SF21">
    <property type="entry name" value="DYNAMIN RELATED PROTEIN 1, ISOFORM A"/>
    <property type="match status" value="1"/>
</dbReference>
<dbReference type="Gene3D" id="3.40.50.300">
    <property type="entry name" value="P-loop containing nucleotide triphosphate hydrolases"/>
    <property type="match status" value="1"/>
</dbReference>
<evidence type="ECO:0000256" key="2">
    <source>
        <dbReference type="ARBA" id="ARBA00023134"/>
    </source>
</evidence>
<evidence type="ECO:0000256" key="1">
    <source>
        <dbReference type="ARBA" id="ARBA00022741"/>
    </source>
</evidence>
<dbReference type="AlphaFoldDB" id="A0A0D0BS70"/>
<dbReference type="SUPFAM" id="SSF52540">
    <property type="entry name" value="P-loop containing nucleoside triphosphate hydrolases"/>
    <property type="match status" value="1"/>
</dbReference>
<dbReference type="GO" id="GO:0005739">
    <property type="term" value="C:mitochondrion"/>
    <property type="evidence" value="ECO:0007669"/>
    <property type="project" value="TreeGrafter"/>
</dbReference>
<dbReference type="PROSITE" id="PS51718">
    <property type="entry name" value="G_DYNAMIN_2"/>
    <property type="match status" value="1"/>
</dbReference>
<dbReference type="GO" id="GO:0048312">
    <property type="term" value="P:intracellular distribution of mitochondria"/>
    <property type="evidence" value="ECO:0007669"/>
    <property type="project" value="TreeGrafter"/>
</dbReference>
<proteinExistence type="predicted"/>
<dbReference type="Gene3D" id="1.20.120.1240">
    <property type="entry name" value="Dynamin, middle domain"/>
    <property type="match status" value="1"/>
</dbReference>
<dbReference type="InterPro" id="IPR020850">
    <property type="entry name" value="GED_dom"/>
</dbReference>
<dbReference type="OrthoDB" id="5061070at2759"/>
<dbReference type="Pfam" id="PF02212">
    <property type="entry name" value="GED"/>
    <property type="match status" value="1"/>
</dbReference>
<evidence type="ECO:0000259" key="4">
    <source>
        <dbReference type="PROSITE" id="PS51388"/>
    </source>
</evidence>
<dbReference type="GO" id="GO:0006897">
    <property type="term" value="P:endocytosis"/>
    <property type="evidence" value="ECO:0007669"/>
    <property type="project" value="TreeGrafter"/>
</dbReference>
<dbReference type="PRINTS" id="PR00195">
    <property type="entry name" value="DYNAMIN"/>
</dbReference>
<dbReference type="InterPro" id="IPR045063">
    <property type="entry name" value="Dynamin_N"/>
</dbReference>
<dbReference type="Proteomes" id="UP000053593">
    <property type="component" value="Unassembled WGS sequence"/>
</dbReference>
<feature type="domain" description="GED" evidence="4">
    <location>
        <begin position="751"/>
        <end position="847"/>
    </location>
</feature>
<dbReference type="Pfam" id="PF01031">
    <property type="entry name" value="Dynamin_M"/>
    <property type="match status" value="1"/>
</dbReference>
<dbReference type="CDD" id="cd08771">
    <property type="entry name" value="DLP_1"/>
    <property type="match status" value="1"/>
</dbReference>
<gene>
    <name evidence="6" type="ORF">GYMLUDRAFT_74954</name>
</gene>
<evidence type="ECO:0000313" key="7">
    <source>
        <dbReference type="Proteomes" id="UP000053593"/>
    </source>
</evidence>
<organism evidence="6 7">
    <name type="scientific">Collybiopsis luxurians FD-317 M1</name>
    <dbReference type="NCBI Taxonomy" id="944289"/>
    <lineage>
        <taxon>Eukaryota</taxon>
        <taxon>Fungi</taxon>
        <taxon>Dikarya</taxon>
        <taxon>Basidiomycota</taxon>
        <taxon>Agaricomycotina</taxon>
        <taxon>Agaricomycetes</taxon>
        <taxon>Agaricomycetidae</taxon>
        <taxon>Agaricales</taxon>
        <taxon>Marasmiineae</taxon>
        <taxon>Omphalotaceae</taxon>
        <taxon>Collybiopsis</taxon>
        <taxon>Collybiopsis luxurians</taxon>
    </lineage>
</organism>
<dbReference type="SMART" id="SM00053">
    <property type="entry name" value="DYNc"/>
    <property type="match status" value="1"/>
</dbReference>
<dbReference type="GO" id="GO:0005525">
    <property type="term" value="F:GTP binding"/>
    <property type="evidence" value="ECO:0007669"/>
    <property type="project" value="InterPro"/>
</dbReference>
<dbReference type="GO" id="GO:0000266">
    <property type="term" value="P:mitochondrial fission"/>
    <property type="evidence" value="ECO:0007669"/>
    <property type="project" value="TreeGrafter"/>
</dbReference>
<feature type="domain" description="Dynamin-type G" evidence="5">
    <location>
        <begin position="34"/>
        <end position="343"/>
    </location>
</feature>
<dbReference type="Pfam" id="PF00350">
    <property type="entry name" value="Dynamin_N"/>
    <property type="match status" value="1"/>
</dbReference>
<dbReference type="InterPro" id="IPR000375">
    <property type="entry name" value="Dynamin_stalk"/>
</dbReference>
<dbReference type="GO" id="GO:0016559">
    <property type="term" value="P:peroxisome fission"/>
    <property type="evidence" value="ECO:0007669"/>
    <property type="project" value="TreeGrafter"/>
</dbReference>
<protein>
    <submittedName>
        <fullName evidence="6">Unplaced genomic scaffold GYMLUscaffold_38, whole genome shotgun sequence</fullName>
    </submittedName>
</protein>